<dbReference type="Gene3D" id="3.40.47.10">
    <property type="match status" value="1"/>
</dbReference>
<dbReference type="STRING" id="338963.Pcar_2828"/>
<dbReference type="InterPro" id="IPR016039">
    <property type="entry name" value="Thiolase-like"/>
</dbReference>
<dbReference type="OrthoDB" id="5405536at2"/>
<evidence type="ECO:0000256" key="1">
    <source>
        <dbReference type="SAM" id="MobiDB-lite"/>
    </source>
</evidence>
<dbReference type="EMBL" id="CP000142">
    <property type="protein sequence ID" value="ABA90063.1"/>
    <property type="molecule type" value="Genomic_DNA"/>
</dbReference>
<protein>
    <recommendedName>
        <fullName evidence="4">Beta-ketoacyl synthase N-terminal domain-containing protein</fullName>
    </recommendedName>
</protein>
<sequence length="367" mass="39610">MMPSRNPSQTRSSTNQPRPSSPVFITGIGLCCQTGTEPFALFGAVGTQLADTRTHDCLDAPLPGQKDRAPILYAPVSRLEGLDMPHDRIAALAQIALTKAVEKLSETISGENILVLTLIPSAETPRGKNLDLADLKETLTSSHPRLNSACFRFLTVDRGCVDSLQETCIELQQGKWQAILFGGADSLVDMVTCSELVYRRKAMPKGGIEGVIPGEGAAYLVMENQPSQKCWGQINAMHTAPEPHHGKAHDQRMTGMTAAIKTALQDTGISPNKLDGIVLPYGNRMTEALEWHQVVETVWPRQKNVSREFEVLRPGISLGETGAAALPLGLALGCARFEFEFPTADNLLVCSCHPTSSRGAVSLSKVT</sequence>
<evidence type="ECO:0000313" key="2">
    <source>
        <dbReference type="EMBL" id="ABA90063.1"/>
    </source>
</evidence>
<name>Q3A0P4_SYNC1</name>
<feature type="compositionally biased region" description="Polar residues" evidence="1">
    <location>
        <begin position="1"/>
        <end position="18"/>
    </location>
</feature>
<accession>Q3A0P4</accession>
<dbReference type="eggNOG" id="COG0304">
    <property type="taxonomic scope" value="Bacteria"/>
</dbReference>
<proteinExistence type="predicted"/>
<dbReference type="AlphaFoldDB" id="Q3A0P4"/>
<organism evidence="2 3">
    <name type="scientific">Syntrophotalea carbinolica (strain DSM 2380 / NBRC 103641 / GraBd1)</name>
    <name type="common">Pelobacter carbinolicus</name>
    <dbReference type="NCBI Taxonomy" id="338963"/>
    <lineage>
        <taxon>Bacteria</taxon>
        <taxon>Pseudomonadati</taxon>
        <taxon>Thermodesulfobacteriota</taxon>
        <taxon>Desulfuromonadia</taxon>
        <taxon>Desulfuromonadales</taxon>
        <taxon>Syntrophotaleaceae</taxon>
        <taxon>Syntrophotalea</taxon>
    </lineage>
</organism>
<dbReference type="SUPFAM" id="SSF53901">
    <property type="entry name" value="Thiolase-like"/>
    <property type="match status" value="1"/>
</dbReference>
<feature type="region of interest" description="Disordered" evidence="1">
    <location>
        <begin position="1"/>
        <end position="21"/>
    </location>
</feature>
<keyword evidence="3" id="KW-1185">Reference proteome</keyword>
<evidence type="ECO:0008006" key="4">
    <source>
        <dbReference type="Google" id="ProtNLM"/>
    </source>
</evidence>
<dbReference type="RefSeq" id="WP_011342609.1">
    <property type="nucleotide sequence ID" value="NC_007498.2"/>
</dbReference>
<evidence type="ECO:0000313" key="3">
    <source>
        <dbReference type="Proteomes" id="UP000002534"/>
    </source>
</evidence>
<dbReference type="HOGENOM" id="CLU_758122_0_0_7"/>
<reference evidence="3" key="1">
    <citation type="submission" date="2005-10" db="EMBL/GenBank/DDBJ databases">
        <title>Complete sequence of Pelobacter carbinolicus DSM 2380.</title>
        <authorList>
            <person name="Copeland A."/>
            <person name="Lucas S."/>
            <person name="Lapidus A."/>
            <person name="Barry K."/>
            <person name="Detter J.C."/>
            <person name="Glavina T."/>
            <person name="Hammon N."/>
            <person name="Israni S."/>
            <person name="Pitluck S."/>
            <person name="Chertkov O."/>
            <person name="Schmutz J."/>
            <person name="Larimer F."/>
            <person name="Land M."/>
            <person name="Kyrpides N."/>
            <person name="Ivanova N."/>
            <person name="Richardson P."/>
        </authorList>
    </citation>
    <scope>NUCLEOTIDE SEQUENCE [LARGE SCALE GENOMIC DNA]</scope>
    <source>
        <strain evidence="3">DSM 2380 / NBRC 103641 / GraBd1</strain>
    </source>
</reference>
<dbReference type="KEGG" id="pca:Pcar_2828"/>
<gene>
    <name evidence="2" type="ordered locus">Pcar_2828</name>
</gene>
<dbReference type="Proteomes" id="UP000002534">
    <property type="component" value="Chromosome"/>
</dbReference>
<reference evidence="2 3" key="2">
    <citation type="journal article" date="2012" name="BMC Genomics">
        <title>The genome of Pelobacter carbinolicus reveals surprising metabolic capabilities and physiological features.</title>
        <authorList>
            <person name="Aklujkar M."/>
            <person name="Haveman S.A."/>
            <person name="Didonato R.Jr."/>
            <person name="Chertkov O."/>
            <person name="Han C.S."/>
            <person name="Land M.L."/>
            <person name="Brown P."/>
            <person name="Lovley D.R."/>
        </authorList>
    </citation>
    <scope>NUCLEOTIDE SEQUENCE [LARGE SCALE GENOMIC DNA]</scope>
    <source>
        <strain evidence="3">DSM 2380 / NBRC 103641 / GraBd1</strain>
    </source>
</reference>
<dbReference type="GO" id="GO:0016746">
    <property type="term" value="F:acyltransferase activity"/>
    <property type="evidence" value="ECO:0007669"/>
    <property type="project" value="InterPro"/>
</dbReference>